<proteinExistence type="predicted"/>
<dbReference type="Proteomes" id="UP000290958">
    <property type="component" value="Unassembled WGS sequence"/>
</dbReference>
<organism evidence="2 3">
    <name type="scientific">Sphingobium fluviale</name>
    <dbReference type="NCBI Taxonomy" id="2506423"/>
    <lineage>
        <taxon>Bacteria</taxon>
        <taxon>Pseudomonadati</taxon>
        <taxon>Pseudomonadota</taxon>
        <taxon>Alphaproteobacteria</taxon>
        <taxon>Sphingomonadales</taxon>
        <taxon>Sphingomonadaceae</taxon>
        <taxon>Sphingobium</taxon>
    </lineage>
</organism>
<dbReference type="Pfam" id="PF00595">
    <property type="entry name" value="PDZ"/>
    <property type="match status" value="1"/>
</dbReference>
<comment type="caution">
    <text evidence="2">The sequence shown here is derived from an EMBL/GenBank/DDBJ whole genome shotgun (WGS) entry which is preliminary data.</text>
</comment>
<dbReference type="SUPFAM" id="SSF50156">
    <property type="entry name" value="PDZ domain-like"/>
    <property type="match status" value="1"/>
</dbReference>
<dbReference type="AlphaFoldDB" id="A0A4Q1KFL4"/>
<keyword evidence="3" id="KW-1185">Reference proteome</keyword>
<dbReference type="OrthoDB" id="7567941at2"/>
<evidence type="ECO:0000259" key="1">
    <source>
        <dbReference type="PROSITE" id="PS50106"/>
    </source>
</evidence>
<sequence>MHKRVYGYSTCGIVNSKNSFGGYVGDTLFAIVIDYDQVLYVELGKATGYDMVSDACRHGMFPAAPSDNAPASAAPLGLSLTMMPDGAYINNVTDGSSGAKAGIQSGMVITRINGIAIKGMPASAIEQMLAGANGPINLDMIGGKTITVPAQ</sequence>
<name>A0A4Q1KFL4_9SPHN</name>
<accession>A0A4Q1KFL4</accession>
<dbReference type="SMART" id="SM00228">
    <property type="entry name" value="PDZ"/>
    <property type="match status" value="1"/>
</dbReference>
<dbReference type="EMBL" id="SBKP01000009">
    <property type="protein sequence ID" value="RXR28481.1"/>
    <property type="molecule type" value="Genomic_DNA"/>
</dbReference>
<gene>
    <name evidence="2" type="ORF">EQG66_10510</name>
</gene>
<feature type="domain" description="PDZ" evidence="1">
    <location>
        <begin position="76"/>
        <end position="144"/>
    </location>
</feature>
<dbReference type="Gene3D" id="2.30.42.10">
    <property type="match status" value="1"/>
</dbReference>
<protein>
    <recommendedName>
        <fullName evidence="1">PDZ domain-containing protein</fullName>
    </recommendedName>
</protein>
<evidence type="ECO:0000313" key="3">
    <source>
        <dbReference type="Proteomes" id="UP000290958"/>
    </source>
</evidence>
<dbReference type="InterPro" id="IPR001478">
    <property type="entry name" value="PDZ"/>
</dbReference>
<reference evidence="3" key="1">
    <citation type="submission" date="2019-01" db="EMBL/GenBank/DDBJ databases">
        <title>Cytophagaceae bacterium strain CAR-16.</title>
        <authorList>
            <person name="Chen W.-M."/>
        </authorList>
    </citation>
    <scope>NUCLEOTIDE SEQUENCE [LARGE SCALE GENOMIC DNA]</scope>
    <source>
        <strain evidence="3">CHR27</strain>
    </source>
</reference>
<evidence type="ECO:0000313" key="2">
    <source>
        <dbReference type="EMBL" id="RXR28481.1"/>
    </source>
</evidence>
<dbReference type="PROSITE" id="PS50106">
    <property type="entry name" value="PDZ"/>
    <property type="match status" value="1"/>
</dbReference>
<dbReference type="InterPro" id="IPR036034">
    <property type="entry name" value="PDZ_sf"/>
</dbReference>